<dbReference type="RefSeq" id="WP_011938228.1">
    <property type="nucleotide sequence ID" value="NC_009483.1"/>
</dbReference>
<feature type="chain" id="PRO_5002682153" description="Porin" evidence="1">
    <location>
        <begin position="26"/>
        <end position="381"/>
    </location>
</feature>
<name>A5GA82_GEOUR</name>
<dbReference type="Proteomes" id="UP000006695">
    <property type="component" value="Chromosome"/>
</dbReference>
<feature type="signal peptide" evidence="1">
    <location>
        <begin position="1"/>
        <end position="25"/>
    </location>
</feature>
<keyword evidence="3" id="KW-1185">Reference proteome</keyword>
<sequence>MRQRSLIRVALTLVAVSCMSTGVFAMEHEFHGLLRIKGDFTNFDQAGGNDVWKASTRVPANILSQGATGKSFFYSEQRARLLYIGTLSEDVKVVTQFEIDSRWGDTSQSTATTRNVGGAMEADQVNLETKNVYMQFKVPYLPTTVKAGIIPFDDSYKGVFLNTDIAGAVSTSQLRDNLTLTAGWLRGYDNKNFNGADSTIPAVNSSSDGKGTSGFVPGRYSLDLAILDLKYAMSKELTVGGSYYMTYDNLTNGTNILSTVGLNAAATFGPASVDGFVLVQLGDNPTNNFGRPGAKVAAFAANLGGKLKTGPGMARANLLYSSGDNGKGNVTAFQGVNQLGDGNATSTFSAAKMTMLITNTKYAANIPTVALSTPFPTTTWG</sequence>
<evidence type="ECO:0000313" key="3">
    <source>
        <dbReference type="Proteomes" id="UP000006695"/>
    </source>
</evidence>
<evidence type="ECO:0000313" key="2">
    <source>
        <dbReference type="EMBL" id="ABQ25510.1"/>
    </source>
</evidence>
<dbReference type="OrthoDB" id="5416951at2"/>
<evidence type="ECO:0000256" key="1">
    <source>
        <dbReference type="SAM" id="SignalP"/>
    </source>
</evidence>
<evidence type="ECO:0008006" key="4">
    <source>
        <dbReference type="Google" id="ProtNLM"/>
    </source>
</evidence>
<dbReference type="EMBL" id="CP000698">
    <property type="protein sequence ID" value="ABQ25510.1"/>
    <property type="molecule type" value="Genomic_DNA"/>
</dbReference>
<proteinExistence type="predicted"/>
<organism evidence="2 3">
    <name type="scientific">Geotalea uraniireducens (strain Rf4)</name>
    <name type="common">Geobacter uraniireducens</name>
    <dbReference type="NCBI Taxonomy" id="351605"/>
    <lineage>
        <taxon>Bacteria</taxon>
        <taxon>Pseudomonadati</taxon>
        <taxon>Thermodesulfobacteriota</taxon>
        <taxon>Desulfuromonadia</taxon>
        <taxon>Geobacterales</taxon>
        <taxon>Geobacteraceae</taxon>
        <taxon>Geotalea</taxon>
    </lineage>
</organism>
<dbReference type="HOGENOM" id="CLU_045956_0_0_7"/>
<keyword evidence="1" id="KW-0732">Signal</keyword>
<reference evidence="2 3" key="1">
    <citation type="submission" date="2007-05" db="EMBL/GenBank/DDBJ databases">
        <title>Complete sequence of Geobacter uraniireducens Rf4.</title>
        <authorList>
            <consortium name="US DOE Joint Genome Institute"/>
            <person name="Copeland A."/>
            <person name="Lucas S."/>
            <person name="Lapidus A."/>
            <person name="Barry K."/>
            <person name="Detter J.C."/>
            <person name="Glavina del Rio T."/>
            <person name="Hammon N."/>
            <person name="Israni S."/>
            <person name="Dalin E."/>
            <person name="Tice H."/>
            <person name="Pitluck S."/>
            <person name="Chertkov O."/>
            <person name="Brettin T."/>
            <person name="Bruce D."/>
            <person name="Han C."/>
            <person name="Schmutz J."/>
            <person name="Larimer F."/>
            <person name="Land M."/>
            <person name="Hauser L."/>
            <person name="Kyrpides N."/>
            <person name="Mikhailova N."/>
            <person name="Shelobolina E."/>
            <person name="Aklujkar M."/>
            <person name="Lovley D."/>
            <person name="Richardson P."/>
        </authorList>
    </citation>
    <scope>NUCLEOTIDE SEQUENCE [LARGE SCALE GENOMIC DNA]</scope>
    <source>
        <strain evidence="2 3">Rf4</strain>
    </source>
</reference>
<protein>
    <recommendedName>
        <fullName evidence="4">Porin</fullName>
    </recommendedName>
</protein>
<dbReference type="STRING" id="351605.Gura_1309"/>
<accession>A5GA82</accession>
<gene>
    <name evidence="2" type="ordered locus">Gura_1309</name>
</gene>
<dbReference type="KEGG" id="gur:Gura_1309"/>
<dbReference type="AlphaFoldDB" id="A5GA82"/>